<keyword evidence="1" id="KW-1133">Transmembrane helix</keyword>
<protein>
    <submittedName>
        <fullName evidence="2">Putative secreted peptide</fullName>
    </submittedName>
</protein>
<evidence type="ECO:0000256" key="1">
    <source>
        <dbReference type="SAM" id="Phobius"/>
    </source>
</evidence>
<reference evidence="2" key="1">
    <citation type="submission" date="2018-01" db="EMBL/GenBank/DDBJ databases">
        <title>An insight into the sialome of Amazonian anophelines.</title>
        <authorList>
            <person name="Ribeiro J.M."/>
            <person name="Scarpassa V."/>
            <person name="Calvo E."/>
        </authorList>
    </citation>
    <scope>NUCLEOTIDE SEQUENCE</scope>
    <source>
        <tissue evidence="2">Salivary glands</tissue>
    </source>
</reference>
<evidence type="ECO:0000313" key="2">
    <source>
        <dbReference type="EMBL" id="MBW32032.1"/>
    </source>
</evidence>
<dbReference type="EMBL" id="GGFM01011281">
    <property type="protein sequence ID" value="MBW32032.1"/>
    <property type="molecule type" value="Transcribed_RNA"/>
</dbReference>
<keyword evidence="1" id="KW-0472">Membrane</keyword>
<sequence length="69" mass="8021">MLCRLWGSLILISFLYLSLVGTVMCSRRMRPGSSNVTEFMLVRRESILTQMHLKLKNKASTETLHYTQE</sequence>
<keyword evidence="1" id="KW-0812">Transmembrane</keyword>
<organism evidence="2">
    <name type="scientific">Anopheles braziliensis</name>
    <dbReference type="NCBI Taxonomy" id="58242"/>
    <lineage>
        <taxon>Eukaryota</taxon>
        <taxon>Metazoa</taxon>
        <taxon>Ecdysozoa</taxon>
        <taxon>Arthropoda</taxon>
        <taxon>Hexapoda</taxon>
        <taxon>Insecta</taxon>
        <taxon>Pterygota</taxon>
        <taxon>Neoptera</taxon>
        <taxon>Endopterygota</taxon>
        <taxon>Diptera</taxon>
        <taxon>Nematocera</taxon>
        <taxon>Culicoidea</taxon>
        <taxon>Culicidae</taxon>
        <taxon>Anophelinae</taxon>
        <taxon>Anopheles</taxon>
    </lineage>
</organism>
<feature type="transmembrane region" description="Helical" evidence="1">
    <location>
        <begin position="6"/>
        <end position="25"/>
    </location>
</feature>
<name>A0A2M3ZU66_9DIPT</name>
<proteinExistence type="predicted"/>
<accession>A0A2M3ZU66</accession>
<dbReference type="AlphaFoldDB" id="A0A2M3ZU66"/>